<evidence type="ECO:0000256" key="4">
    <source>
        <dbReference type="ARBA" id="ARBA00023163"/>
    </source>
</evidence>
<keyword evidence="8" id="KW-1185">Reference proteome</keyword>
<evidence type="ECO:0000256" key="5">
    <source>
        <dbReference type="SAM" id="MobiDB-lite"/>
    </source>
</evidence>
<evidence type="ECO:0000313" key="8">
    <source>
        <dbReference type="Proteomes" id="UP000594118"/>
    </source>
</evidence>
<dbReference type="SUPFAM" id="SSF47413">
    <property type="entry name" value="lambda repressor-like DNA-binding domains"/>
    <property type="match status" value="1"/>
</dbReference>
<keyword evidence="4" id="KW-0804">Transcription</keyword>
<feature type="region of interest" description="Disordered" evidence="5">
    <location>
        <begin position="72"/>
        <end position="104"/>
    </location>
</feature>
<name>A0A7L9WN02_9RHOB</name>
<feature type="compositionally biased region" description="Low complexity" evidence="5">
    <location>
        <begin position="94"/>
        <end position="104"/>
    </location>
</feature>
<comment type="similarity">
    <text evidence="1">Belongs to the ner transcriptional regulatory family.</text>
</comment>
<dbReference type="EMBL" id="CP045201">
    <property type="protein sequence ID" value="QOL80440.1"/>
    <property type="molecule type" value="Genomic_DNA"/>
</dbReference>
<keyword evidence="2" id="KW-0805">Transcription regulation</keyword>
<evidence type="ECO:0000259" key="6">
    <source>
        <dbReference type="Pfam" id="PF13693"/>
    </source>
</evidence>
<feature type="compositionally biased region" description="Basic and acidic residues" evidence="5">
    <location>
        <begin position="81"/>
        <end position="93"/>
    </location>
</feature>
<keyword evidence="3" id="KW-0238">DNA-binding</keyword>
<organism evidence="7 8">
    <name type="scientific">Pseudooceanicola spongiae</name>
    <dbReference type="NCBI Taxonomy" id="2613965"/>
    <lineage>
        <taxon>Bacteria</taxon>
        <taxon>Pseudomonadati</taxon>
        <taxon>Pseudomonadota</taxon>
        <taxon>Alphaproteobacteria</taxon>
        <taxon>Rhodobacterales</taxon>
        <taxon>Paracoccaceae</taxon>
        <taxon>Pseudooceanicola</taxon>
    </lineage>
</organism>
<dbReference type="GO" id="GO:0003677">
    <property type="term" value="F:DNA binding"/>
    <property type="evidence" value="ECO:0007669"/>
    <property type="project" value="UniProtKB-KW"/>
</dbReference>
<dbReference type="AlphaFoldDB" id="A0A7L9WN02"/>
<feature type="domain" description="Ner winged helix-turn-helix DNA-binding" evidence="6">
    <location>
        <begin position="14"/>
        <end position="84"/>
    </location>
</feature>
<evidence type="ECO:0000313" key="7">
    <source>
        <dbReference type="EMBL" id="QOL80440.1"/>
    </source>
</evidence>
<gene>
    <name evidence="7" type="ORF">F3W81_06200</name>
</gene>
<dbReference type="RefSeq" id="WP_193082760.1">
    <property type="nucleotide sequence ID" value="NZ_CP045201.1"/>
</dbReference>
<evidence type="ECO:0000256" key="3">
    <source>
        <dbReference type="ARBA" id="ARBA00023125"/>
    </source>
</evidence>
<evidence type="ECO:0000256" key="2">
    <source>
        <dbReference type="ARBA" id="ARBA00023015"/>
    </source>
</evidence>
<dbReference type="InterPro" id="IPR038722">
    <property type="entry name" value="Ner_HTH_dom"/>
</dbReference>
<protein>
    <submittedName>
        <fullName evidence="7">Transcriptional regulator</fullName>
    </submittedName>
</protein>
<evidence type="ECO:0000256" key="1">
    <source>
        <dbReference type="ARBA" id="ARBA00006157"/>
    </source>
</evidence>
<dbReference type="Proteomes" id="UP000594118">
    <property type="component" value="Chromosome"/>
</dbReference>
<accession>A0A7L9WN02</accession>
<dbReference type="Gene3D" id="1.10.260.40">
    <property type="entry name" value="lambda repressor-like DNA-binding domains"/>
    <property type="match status" value="1"/>
</dbReference>
<reference evidence="7 8" key="1">
    <citation type="submission" date="2019-10" db="EMBL/GenBank/DDBJ databases">
        <title>Pseudopuniceibacterium sp. HQ09 islated from Antarctica.</title>
        <authorList>
            <person name="Liao L."/>
            <person name="Su S."/>
            <person name="Chen B."/>
            <person name="Yu Y."/>
        </authorList>
    </citation>
    <scope>NUCLEOTIDE SEQUENCE [LARGE SCALE GENOMIC DNA]</scope>
    <source>
        <strain evidence="7 8">HQ09</strain>
    </source>
</reference>
<dbReference type="KEGG" id="pshq:F3W81_06200"/>
<sequence length="104" mass="11420">MTPHDPKKTPALDWEGIKAELHRKGMTFGELSTRSGLTRTACGKVKSSTSYPAQKAIADFIGYKPEELWPSRYPKGGPRILDTKKYPPVDRQKSTTAADKSAAA</sequence>
<proteinExistence type="inferred from homology"/>
<dbReference type="InterPro" id="IPR010982">
    <property type="entry name" value="Lambda_DNA-bd_dom_sf"/>
</dbReference>
<dbReference type="Pfam" id="PF13693">
    <property type="entry name" value="HTH_35"/>
    <property type="match status" value="1"/>
</dbReference>